<keyword evidence="2" id="KW-1185">Reference proteome</keyword>
<dbReference type="EMBL" id="JACSRA010000015">
    <property type="protein sequence ID" value="MBD7911796.1"/>
    <property type="molecule type" value="Genomic_DNA"/>
</dbReference>
<reference evidence="1 2" key="1">
    <citation type="submission" date="2020-08" db="EMBL/GenBank/DDBJ databases">
        <title>A Genomic Blueprint of the Chicken Gut Microbiome.</title>
        <authorList>
            <person name="Gilroy R."/>
            <person name="Ravi A."/>
            <person name="Getino M."/>
            <person name="Pursley I."/>
            <person name="Horton D.L."/>
            <person name="Alikhan N.-F."/>
            <person name="Baker D."/>
            <person name="Gharbi K."/>
            <person name="Hall N."/>
            <person name="Watson M."/>
            <person name="Adriaenssens E.M."/>
            <person name="Foster-Nyarko E."/>
            <person name="Jarju S."/>
            <person name="Secka A."/>
            <person name="Antonio M."/>
            <person name="Oren A."/>
            <person name="Chaudhuri R."/>
            <person name="La Ragione R.M."/>
            <person name="Hildebrand F."/>
            <person name="Pallen M.J."/>
        </authorList>
    </citation>
    <scope>NUCLEOTIDE SEQUENCE [LARGE SCALE GENOMIC DNA]</scope>
    <source>
        <strain evidence="1 2">Sa3CVN1</strain>
    </source>
</reference>
<evidence type="ECO:0000313" key="1">
    <source>
        <dbReference type="EMBL" id="MBD7911796.1"/>
    </source>
</evidence>
<dbReference type="InterPro" id="IPR017020">
    <property type="entry name" value="UCP033725"/>
</dbReference>
<evidence type="ECO:0000313" key="2">
    <source>
        <dbReference type="Proteomes" id="UP000627781"/>
    </source>
</evidence>
<dbReference type="PIRSF" id="PIRSF033725">
    <property type="entry name" value="UCP033725"/>
    <property type="match status" value="1"/>
</dbReference>
<proteinExistence type="predicted"/>
<sequence>MQGNILIITKDKSKIDSSFVDKYRSGVYSKVVNKEQIKEIYKIHSIGKVGDLIVNIEKELEDSYLVGTSNLQIAEKLGLERCDKYYHQGKVFKKDIIVSEERTQIK</sequence>
<organism evidence="1 2">
    <name type="scientific">Clostridium cibarium</name>
    <dbReference type="NCBI Taxonomy" id="2762247"/>
    <lineage>
        <taxon>Bacteria</taxon>
        <taxon>Bacillati</taxon>
        <taxon>Bacillota</taxon>
        <taxon>Clostridia</taxon>
        <taxon>Eubacteriales</taxon>
        <taxon>Clostridiaceae</taxon>
        <taxon>Clostridium</taxon>
    </lineage>
</organism>
<comment type="caution">
    <text evidence="1">The sequence shown here is derived from an EMBL/GenBank/DDBJ whole genome shotgun (WGS) entry which is preliminary data.</text>
</comment>
<dbReference type="Proteomes" id="UP000627781">
    <property type="component" value="Unassembled WGS sequence"/>
</dbReference>
<name>A0ABR8PUF6_9CLOT</name>
<gene>
    <name evidence="1" type="ORF">H9661_10540</name>
</gene>
<protein>
    <submittedName>
        <fullName evidence="1">Uncharacterized protein</fullName>
    </submittedName>
</protein>
<accession>A0ABR8PUF6</accession>